<reference evidence="4" key="1">
    <citation type="submission" date="2019-09" db="EMBL/GenBank/DDBJ databases">
        <authorList>
            <person name="Li J."/>
        </authorList>
    </citation>
    <scope>NUCLEOTIDE SEQUENCE [LARGE SCALE GENOMIC DNA]</scope>
    <source>
        <strain evidence="4">NRBC 14897</strain>
    </source>
</reference>
<dbReference type="InterPro" id="IPR011659">
    <property type="entry name" value="WD40"/>
</dbReference>
<name>A0A641AHU4_9ACTN</name>
<dbReference type="InterPro" id="IPR029058">
    <property type="entry name" value="AB_hydrolase_fold"/>
</dbReference>
<keyword evidence="2" id="KW-0645">Protease</keyword>
<keyword evidence="2" id="KW-0720">Serine protease</keyword>
<accession>A0A641AHU4</accession>
<evidence type="ECO:0000313" key="4">
    <source>
        <dbReference type="EMBL" id="KAA1373076.1"/>
    </source>
</evidence>
<organism evidence="4 5">
    <name type="scientific">Aeromicrobium fastidiosum</name>
    <dbReference type="NCBI Taxonomy" id="52699"/>
    <lineage>
        <taxon>Bacteria</taxon>
        <taxon>Bacillati</taxon>
        <taxon>Actinomycetota</taxon>
        <taxon>Actinomycetes</taxon>
        <taxon>Propionibacteriales</taxon>
        <taxon>Nocardioidaceae</taxon>
        <taxon>Aeromicrobium</taxon>
    </lineage>
</organism>
<evidence type="ECO:0000313" key="5">
    <source>
        <dbReference type="Proteomes" id="UP001515100"/>
    </source>
</evidence>
<dbReference type="AlphaFoldDB" id="A0A641AHU4"/>
<dbReference type="Gene3D" id="3.40.50.1820">
    <property type="entry name" value="alpha/beta hydrolase"/>
    <property type="match status" value="1"/>
</dbReference>
<sequence length="645" mass="67909">MAGIDRTIVDWVASELQKRSEVGADGIQDITGVDVDPTGRRAACTLTIGPGGATQVDVVELATGARSRVVPDLSGAYSPRWSPSGDRVCVLADDAAGRPQAVVVAADDLAVAVAISEESGSVEMVSWSPDGRRLALVVAEPGAEISDVYGSGVVGGSSASWAPRVSPAESGRRRLVVWDLTTGASRVLGDLNAWEISWAWDDTVLVLASADAGEGAWYGAHLALVSAVDGRSLTMLSPRHQLAQPRVEPSGRRWSVLSGVASDRGLLAGEVLVATDDAQPRAIDTAGAHVTDYAWTGDAAIVFIGMAGLDTVVGRWDADSGQTTVLWKGPQSSGRHQPEVAVPAAGEPVLVMEHHDMPPTLGVVRDGAFQPVMAVDGPGPRHVLSHTGTTTQLTWTSDDGQDVQGLLTVPSTEGPHPLVVNVHGGPIAAWHDGWIGRDHHTSLLVARGYAVLRPNPRGSTGRGADWAEAVVGDIGGRDVEDVTSGVRHLVAEGLVDPSRVGLTGNSYGGYMAAWVPCVSDIFAATVSRSPVTDWRSQHFTSNLAEFDQMILTGDPMDPTSQYATRSPVDLAERISTPILLTAGALDLACPPSQAQYLHTRLVELGTETQLVIYPEEGHGVRHPDAVADQAARVIAWFERFMPSGR</sequence>
<dbReference type="Proteomes" id="UP001515100">
    <property type="component" value="Unassembled WGS sequence"/>
</dbReference>
<evidence type="ECO:0000256" key="2">
    <source>
        <dbReference type="ARBA" id="ARBA00022825"/>
    </source>
</evidence>
<dbReference type="Pfam" id="PF00326">
    <property type="entry name" value="Peptidase_S9"/>
    <property type="match status" value="1"/>
</dbReference>
<dbReference type="Pfam" id="PF07676">
    <property type="entry name" value="PD40"/>
    <property type="match status" value="1"/>
</dbReference>
<keyword evidence="1" id="KW-0378">Hydrolase</keyword>
<dbReference type="InterPro" id="IPR011042">
    <property type="entry name" value="6-blade_b-propeller_TolB-like"/>
</dbReference>
<evidence type="ECO:0000256" key="1">
    <source>
        <dbReference type="ARBA" id="ARBA00022801"/>
    </source>
</evidence>
<dbReference type="GO" id="GO:0004252">
    <property type="term" value="F:serine-type endopeptidase activity"/>
    <property type="evidence" value="ECO:0007669"/>
    <property type="project" value="TreeGrafter"/>
</dbReference>
<dbReference type="InterPro" id="IPR001375">
    <property type="entry name" value="Peptidase_S9_cat"/>
</dbReference>
<dbReference type="OrthoDB" id="3325701at2"/>
<keyword evidence="5" id="KW-1185">Reference proteome</keyword>
<proteinExistence type="predicted"/>
<gene>
    <name evidence="4" type="ORF">ESP62_018510</name>
</gene>
<dbReference type="SUPFAM" id="SSF82171">
    <property type="entry name" value="DPP6 N-terminal domain-like"/>
    <property type="match status" value="1"/>
</dbReference>
<comment type="caution">
    <text evidence="4">The sequence shown here is derived from an EMBL/GenBank/DDBJ whole genome shotgun (WGS) entry which is preliminary data.</text>
</comment>
<dbReference type="Gene3D" id="2.120.10.30">
    <property type="entry name" value="TolB, C-terminal domain"/>
    <property type="match status" value="1"/>
</dbReference>
<dbReference type="EMBL" id="SDPP02000006">
    <property type="protein sequence ID" value="KAA1373076.1"/>
    <property type="molecule type" value="Genomic_DNA"/>
</dbReference>
<dbReference type="PANTHER" id="PTHR42776:SF4">
    <property type="entry name" value="ACYLAMINO-ACID-RELEASING ENZYME"/>
    <property type="match status" value="1"/>
</dbReference>
<protein>
    <submittedName>
        <fullName evidence="4">S9 family peptidase</fullName>
    </submittedName>
</protein>
<dbReference type="SUPFAM" id="SSF53474">
    <property type="entry name" value="alpha/beta-Hydrolases"/>
    <property type="match status" value="1"/>
</dbReference>
<feature type="domain" description="Peptidase S9 prolyl oligopeptidase catalytic" evidence="3">
    <location>
        <begin position="439"/>
        <end position="640"/>
    </location>
</feature>
<evidence type="ECO:0000259" key="3">
    <source>
        <dbReference type="Pfam" id="PF00326"/>
    </source>
</evidence>
<dbReference type="PANTHER" id="PTHR42776">
    <property type="entry name" value="SERINE PEPTIDASE S9 FAMILY MEMBER"/>
    <property type="match status" value="1"/>
</dbReference>
<dbReference type="GO" id="GO:0006508">
    <property type="term" value="P:proteolysis"/>
    <property type="evidence" value="ECO:0007669"/>
    <property type="project" value="InterPro"/>
</dbReference>
<dbReference type="RefSeq" id="WP_129185216.1">
    <property type="nucleotide sequence ID" value="NZ_JAGIOG010000001.1"/>
</dbReference>